<organism evidence="1 2">
    <name type="scientific">Nocardioides zeae</name>
    <dbReference type="NCBI Taxonomy" id="1457234"/>
    <lineage>
        <taxon>Bacteria</taxon>
        <taxon>Bacillati</taxon>
        <taxon>Actinomycetota</taxon>
        <taxon>Actinomycetes</taxon>
        <taxon>Propionibacteriales</taxon>
        <taxon>Nocardioidaceae</taxon>
        <taxon>Nocardioides</taxon>
    </lineage>
</organism>
<comment type="caution">
    <text evidence="1">The sequence shown here is derived from an EMBL/GenBank/DDBJ whole genome shotgun (WGS) entry which is preliminary data.</text>
</comment>
<dbReference type="EMBL" id="JAVIZJ010000017">
    <property type="protein sequence ID" value="MDR6212094.1"/>
    <property type="molecule type" value="Genomic_DNA"/>
</dbReference>
<gene>
    <name evidence="1" type="ORF">QE364_003825</name>
</gene>
<evidence type="ECO:0000313" key="2">
    <source>
        <dbReference type="Proteomes" id="UP001261666"/>
    </source>
</evidence>
<dbReference type="Proteomes" id="UP001261666">
    <property type="component" value="Unassembled WGS sequence"/>
</dbReference>
<sequence>MTRHLWLGWRLARQTGYEARLRGALLFVGVLAVTFLALAGAAVPALTAHQHERVAAAALRYAGEDAATAGTDRASVPRGLDGDRLPDRRWGGHVVARTLVAIDPRNSPTWTIPGVDRLPGPGEAVLSPRLAREVQSDEVLGALVSTYTVVGTIGPEGLAAPDELRAVLGVPVTTANLEPVVGAGVAPPQETFTRVGLVVAVLSAVVTTVPAVAFVVLCARLGSRQRRSRLRGLRRLGMSRAAVRTVMVTESAVVAVPGALAGVAAFEAARFLRRVPGTSVSFFPDDLALPVTTTVLVLGAVLLVAAVACAAGVEVDGSRHDRGRVRRGGVLRDLGLLSVGLVLLLVGPAALSGGVTTALAMWTAIGLVALGAARASSWIGATACRGAARTVRRPGWFVGLRLASGEPGTPARVTALLAALVVGVAASVAFLSLLTGGVNARGGAPGSSVVAVSDHGRILDDDAVGSVDGVVVSVSVVDLEGDQDAVPAVTAVTCDELRTLLSAALDGCDEVTPTWLSRSGEPTTVSTSTSVTTPDGRELDLPPASSTLAAGGTDLVEGMLFVPALPDPPTGAARRYLVRIDGDAPAVLAAIVSRAPTASFDFGSGVAADTDSREYTGEISALVAAFVVAGFIAWLGLLTSVLGETAARRSQLGGLRVIGAPRSALAQAHVAAVATPVVAVTLVAVALGWVVTLRMWSLDDRVAVTPVLWVVLVTAGLATAALTALTTLPAALRAGPTLRGSRRP</sequence>
<accession>A0ACC6IN35</accession>
<keyword evidence="2" id="KW-1185">Reference proteome</keyword>
<reference evidence="1" key="1">
    <citation type="submission" date="2023-08" db="EMBL/GenBank/DDBJ databases">
        <title>Functional and genomic diversity of the sorghum phyllosphere microbiome.</title>
        <authorList>
            <person name="Shade A."/>
        </authorList>
    </citation>
    <scope>NUCLEOTIDE SEQUENCE</scope>
    <source>
        <strain evidence="1">SORGH_AS_0885</strain>
    </source>
</reference>
<name>A0ACC6IN35_9ACTN</name>
<evidence type="ECO:0000313" key="1">
    <source>
        <dbReference type="EMBL" id="MDR6212094.1"/>
    </source>
</evidence>
<protein>
    <submittedName>
        <fullName evidence="1">Uncharacterized protein</fullName>
    </submittedName>
</protein>
<proteinExistence type="predicted"/>